<feature type="transmembrane region" description="Helical" evidence="2">
    <location>
        <begin position="767"/>
        <end position="787"/>
    </location>
</feature>
<proteinExistence type="predicted"/>
<dbReference type="InterPro" id="IPR029044">
    <property type="entry name" value="Nucleotide-diphossugar_trans"/>
</dbReference>
<keyword evidence="3" id="KW-0808">Transferase</keyword>
<dbReference type="Proteomes" id="UP000247980">
    <property type="component" value="Unassembled WGS sequence"/>
</dbReference>
<protein>
    <submittedName>
        <fullName evidence="3">Glycosyl transferase</fullName>
    </submittedName>
</protein>
<keyword evidence="2" id="KW-0472">Membrane</keyword>
<feature type="transmembrane region" description="Helical" evidence="2">
    <location>
        <begin position="534"/>
        <end position="554"/>
    </location>
</feature>
<keyword evidence="4" id="KW-1185">Reference proteome</keyword>
<evidence type="ECO:0000313" key="3">
    <source>
        <dbReference type="EMBL" id="PYI38769.1"/>
    </source>
</evidence>
<gene>
    <name evidence="3" type="ORF">CVS30_07980</name>
</gene>
<comment type="caution">
    <text evidence="3">The sequence shown here is derived from an EMBL/GenBank/DDBJ whole genome shotgun (WGS) entry which is preliminary data.</text>
</comment>
<feature type="transmembrane region" description="Helical" evidence="2">
    <location>
        <begin position="398"/>
        <end position="420"/>
    </location>
</feature>
<dbReference type="OrthoDB" id="3734530at2"/>
<feature type="transmembrane region" description="Helical" evidence="2">
    <location>
        <begin position="592"/>
        <end position="620"/>
    </location>
</feature>
<accession>A0A2V5IQD0</accession>
<sequence>MVAHNGGAYLPTVLAALAAQTRVADHVLAADTGSTDNSGELLRTELGERNVISLDGRRSRRKGDAHRGYGAAVDAVLAYQTRQRQGVPDAARIPARVGASGAASDELPICNEWIWLLHDDAAPAPDALQLLLEATERATTATVVGCKQLDWDNHRRLVDVGLQANVWFDRFTLVGLDEQDQGQLDKNSDMFAVNTAGMLVRRDVFERLGGFDPALPGPGDDLDFCARVRLAGDRVLVVPAAHMFHVVQRPNGMGSPVAACKAAIFLRLKHAPLWAVPFLAVGTFLAALYWLVTGFVLKAPGHALRMFAASCAGLLRPVTLHRSRKALASQRSRRRSVHKGVLVDNEAARKHLKLLRESVGPDDDLMHENHDSSSILEPTGQTHNEPITPLAVTKTAPLVSALGLVVVLAIVSLLALSRFFGASSLTGGALLPLSEQSSLVWRHATDWWISLGSGLPGRGDPFNFVLGILSFLGGNGSQAVLWMVLLALPLSAFTAWLATGALSLRRWPRIVAALAWAGAPMLLVGMGQGRVGALLAHILIPLVMLGLIRAVGAAASPAPKVVPIQGAMAGTPTVTITKLGRPGVDGNPSWTAAAAAGLGLAVVTAASPSLLPLAAVGILLTALVMRGRGKTIWWALIPSAALFLPLAWSAWDNPRAILADPGVPLPSMTAPLWQQLLGFPEQITATEGLLGLGSLVAAPWWTWVAVGIVGAPVVMAAVFALVSPVRRSAMVRGLWFIALLALASAYASKLIAVAFDGVTLVTPFNGPAVSVAFFALLGAAVVALDSVQNRAWNPAFVDSARPTQHRGAKIVATVLSAMLVVAPTASLTLWSVQQLSAEPGAAALTGPFLPQSATAGTIPATASDRGTGPEASRTIVLTVMTDGGVQASLMQGAGTTLDAMSTIATAARVTGAPGAESVLASDPATLALEDTVAAMLSKSGIDPRDELVELGVGFVVLRQGDTAAELLAGELEAVPGLDTVGPTESGWLWRVQPSYVDAGKTDVVNRVRLVDASGKSVAAVDSDGQNVNTQIPAGDSGRRVVLAERSDAGWQAWLDGKELTATNSSWAQAFELPESAGKLEIRYVHPLHAVMSLVQLVLLGLTVLLAIPVRARRGRTGAYRDEASLQKVGRSA</sequence>
<keyword evidence="2" id="KW-0812">Transmembrane</keyword>
<reference evidence="3 4" key="1">
    <citation type="submission" date="2018-05" db="EMBL/GenBank/DDBJ databases">
        <title>Genetic diversity of glacier-inhabiting Cryobacterium bacteria in China and description of Cryobacterium mengkeensis sp. nov. and Arthrobacter glacialis sp. nov.</title>
        <authorList>
            <person name="Liu Q."/>
            <person name="Xin Y.-H."/>
        </authorList>
    </citation>
    <scope>NUCLEOTIDE SEQUENCE [LARGE SCALE GENOMIC DNA]</scope>
    <source>
        <strain evidence="3 4">B7</strain>
    </source>
</reference>
<dbReference type="GO" id="GO:0016740">
    <property type="term" value="F:transferase activity"/>
    <property type="evidence" value="ECO:0007669"/>
    <property type="project" value="UniProtKB-KW"/>
</dbReference>
<dbReference type="PANTHER" id="PTHR43685:SF3">
    <property type="entry name" value="SLR2126 PROTEIN"/>
    <property type="match status" value="1"/>
</dbReference>
<feature type="transmembrane region" description="Helical" evidence="2">
    <location>
        <begin position="274"/>
        <end position="297"/>
    </location>
</feature>
<feature type="transmembrane region" description="Helical" evidence="2">
    <location>
        <begin position="734"/>
        <end position="755"/>
    </location>
</feature>
<dbReference type="SUPFAM" id="SSF53448">
    <property type="entry name" value="Nucleotide-diphospho-sugar transferases"/>
    <property type="match status" value="1"/>
</dbReference>
<dbReference type="PANTHER" id="PTHR43685">
    <property type="entry name" value="GLYCOSYLTRANSFERASE"/>
    <property type="match status" value="1"/>
</dbReference>
<evidence type="ECO:0000256" key="1">
    <source>
        <dbReference type="SAM" id="MobiDB-lite"/>
    </source>
</evidence>
<feature type="transmembrane region" description="Helical" evidence="2">
    <location>
        <begin position="700"/>
        <end position="722"/>
    </location>
</feature>
<keyword evidence="2" id="KW-1133">Transmembrane helix</keyword>
<feature type="transmembrane region" description="Helical" evidence="2">
    <location>
        <begin position="479"/>
        <end position="498"/>
    </location>
</feature>
<feature type="region of interest" description="Disordered" evidence="1">
    <location>
        <begin position="361"/>
        <end position="382"/>
    </location>
</feature>
<organism evidence="3 4">
    <name type="scientific">Arthrobacter psychrolactophilus</name>
    <dbReference type="NCBI Taxonomy" id="92442"/>
    <lineage>
        <taxon>Bacteria</taxon>
        <taxon>Bacillati</taxon>
        <taxon>Actinomycetota</taxon>
        <taxon>Actinomycetes</taxon>
        <taxon>Micrococcales</taxon>
        <taxon>Micrococcaceae</taxon>
        <taxon>Arthrobacter</taxon>
    </lineage>
</organism>
<evidence type="ECO:0000313" key="4">
    <source>
        <dbReference type="Proteomes" id="UP000247980"/>
    </source>
</evidence>
<dbReference type="Pfam" id="PF13641">
    <property type="entry name" value="Glyco_tranf_2_3"/>
    <property type="match status" value="1"/>
</dbReference>
<dbReference type="Gene3D" id="3.90.550.10">
    <property type="entry name" value="Spore Coat Polysaccharide Biosynthesis Protein SpsA, Chain A"/>
    <property type="match status" value="1"/>
</dbReference>
<dbReference type="EMBL" id="QJVC01000005">
    <property type="protein sequence ID" value="PYI38769.1"/>
    <property type="molecule type" value="Genomic_DNA"/>
</dbReference>
<dbReference type="RefSeq" id="WP_110484808.1">
    <property type="nucleotide sequence ID" value="NZ_QJVC01000005.1"/>
</dbReference>
<feature type="transmembrane region" description="Helical" evidence="2">
    <location>
        <begin position="632"/>
        <end position="651"/>
    </location>
</feature>
<dbReference type="InterPro" id="IPR050834">
    <property type="entry name" value="Glycosyltransf_2"/>
</dbReference>
<evidence type="ECO:0000256" key="2">
    <source>
        <dbReference type="SAM" id="Phobius"/>
    </source>
</evidence>
<feature type="transmembrane region" description="Helical" evidence="2">
    <location>
        <begin position="808"/>
        <end position="830"/>
    </location>
</feature>
<feature type="transmembrane region" description="Helical" evidence="2">
    <location>
        <begin position="1087"/>
        <end position="1107"/>
    </location>
</feature>
<dbReference type="AlphaFoldDB" id="A0A2V5IQD0"/>
<name>A0A2V5IQD0_9MICC</name>
<feature type="compositionally biased region" description="Polar residues" evidence="1">
    <location>
        <begin position="372"/>
        <end position="382"/>
    </location>
</feature>